<feature type="transmembrane region" description="Helical" evidence="9">
    <location>
        <begin position="397"/>
        <end position="417"/>
    </location>
</feature>
<feature type="transmembrane region" description="Helical" evidence="9">
    <location>
        <begin position="104"/>
        <end position="122"/>
    </location>
</feature>
<dbReference type="NCBIfam" id="NF037981">
    <property type="entry name" value="NCS2_1"/>
    <property type="match status" value="1"/>
</dbReference>
<dbReference type="InterPro" id="IPR006043">
    <property type="entry name" value="NCS2"/>
</dbReference>
<comment type="subcellular location">
    <subcellularLocation>
        <location evidence="1">Cell membrane</location>
        <topology evidence="1">Multi-pass membrane protein</topology>
    </subcellularLocation>
</comment>
<feature type="transmembrane region" description="Helical" evidence="9">
    <location>
        <begin position="338"/>
        <end position="359"/>
    </location>
</feature>
<feature type="transmembrane region" description="Helical" evidence="9">
    <location>
        <begin position="75"/>
        <end position="92"/>
    </location>
</feature>
<dbReference type="InterPro" id="IPR006042">
    <property type="entry name" value="Xan_ur_permease"/>
</dbReference>
<gene>
    <name evidence="10" type="ORF">ABII15_04655</name>
</gene>
<dbReference type="EMBL" id="CP159534">
    <property type="protein sequence ID" value="XCJ69303.1"/>
    <property type="molecule type" value="Genomic_DNA"/>
</dbReference>
<comment type="similarity">
    <text evidence="2">Belongs to the nucleobase:cation symporter-2 (NCS2) (TC 2.A.40) family.</text>
</comment>
<keyword evidence="5 9" id="KW-0812">Transmembrane</keyword>
<feature type="transmembrane region" description="Helical" evidence="9">
    <location>
        <begin position="50"/>
        <end position="69"/>
    </location>
</feature>
<evidence type="ECO:0000256" key="1">
    <source>
        <dbReference type="ARBA" id="ARBA00004651"/>
    </source>
</evidence>
<dbReference type="KEGG" id="stac:ABII15_04655"/>
<evidence type="ECO:0000256" key="7">
    <source>
        <dbReference type="ARBA" id="ARBA00023136"/>
    </source>
</evidence>
<evidence type="ECO:0000256" key="8">
    <source>
        <dbReference type="SAM" id="MobiDB-lite"/>
    </source>
</evidence>
<evidence type="ECO:0000256" key="5">
    <source>
        <dbReference type="ARBA" id="ARBA00022692"/>
    </source>
</evidence>
<evidence type="ECO:0000256" key="9">
    <source>
        <dbReference type="SAM" id="Phobius"/>
    </source>
</evidence>
<dbReference type="PANTHER" id="PTHR42810">
    <property type="entry name" value="PURINE PERMEASE C1399.01C-RELATED"/>
    <property type="match status" value="1"/>
</dbReference>
<feature type="transmembrane region" description="Helical" evidence="9">
    <location>
        <begin position="423"/>
        <end position="446"/>
    </location>
</feature>
<keyword evidence="6 9" id="KW-1133">Transmembrane helix</keyword>
<keyword evidence="3" id="KW-0813">Transport</keyword>
<dbReference type="NCBIfam" id="TIGR00801">
    <property type="entry name" value="ncs2"/>
    <property type="match status" value="1"/>
</dbReference>
<reference evidence="10" key="1">
    <citation type="submission" date="2024-06" db="EMBL/GenBank/DDBJ databases">
        <title>Streptomyces sp. strain HUAS MG91 genome sequences.</title>
        <authorList>
            <person name="Mo P."/>
        </authorList>
    </citation>
    <scope>NUCLEOTIDE SEQUENCE</scope>
    <source>
        <strain evidence="10">HUAS MG91</strain>
    </source>
</reference>
<name>A0AAU8IM31_9ACTN</name>
<feature type="transmembrane region" description="Helical" evidence="9">
    <location>
        <begin position="365"/>
        <end position="385"/>
    </location>
</feature>
<feature type="transmembrane region" description="Helical" evidence="9">
    <location>
        <begin position="189"/>
        <end position="207"/>
    </location>
</feature>
<feature type="compositionally biased region" description="Low complexity" evidence="8">
    <location>
        <begin position="1"/>
        <end position="26"/>
    </location>
</feature>
<keyword evidence="4" id="KW-1003">Cell membrane</keyword>
<evidence type="ECO:0000313" key="10">
    <source>
        <dbReference type="EMBL" id="XCJ69303.1"/>
    </source>
</evidence>
<dbReference type="PROSITE" id="PS01116">
    <property type="entry name" value="XANTH_URACIL_PERMASE"/>
    <property type="match status" value="1"/>
</dbReference>
<feature type="transmembrane region" description="Helical" evidence="9">
    <location>
        <begin position="156"/>
        <end position="177"/>
    </location>
</feature>
<feature type="transmembrane region" description="Helical" evidence="9">
    <location>
        <begin position="128"/>
        <end position="149"/>
    </location>
</feature>
<evidence type="ECO:0000256" key="3">
    <source>
        <dbReference type="ARBA" id="ARBA00022448"/>
    </source>
</evidence>
<dbReference type="AlphaFoldDB" id="A0AAU8IM31"/>
<proteinExistence type="inferred from homology"/>
<feature type="transmembrane region" description="Helical" evidence="9">
    <location>
        <begin position="252"/>
        <end position="271"/>
    </location>
</feature>
<feature type="region of interest" description="Disordered" evidence="8">
    <location>
        <begin position="1"/>
        <end position="31"/>
    </location>
</feature>
<dbReference type="GO" id="GO:0005886">
    <property type="term" value="C:plasma membrane"/>
    <property type="evidence" value="ECO:0007669"/>
    <property type="project" value="UniProtKB-SubCell"/>
</dbReference>
<dbReference type="GO" id="GO:0042907">
    <property type="term" value="F:xanthine transmembrane transporter activity"/>
    <property type="evidence" value="ECO:0007669"/>
    <property type="project" value="TreeGrafter"/>
</dbReference>
<evidence type="ECO:0000256" key="4">
    <source>
        <dbReference type="ARBA" id="ARBA00022475"/>
    </source>
</evidence>
<dbReference type="Pfam" id="PF00860">
    <property type="entry name" value="Xan_ur_permease"/>
    <property type="match status" value="1"/>
</dbReference>
<dbReference type="PANTHER" id="PTHR42810:SF4">
    <property type="entry name" value="URIC ACID TRANSPORTER UACT"/>
    <property type="match status" value="1"/>
</dbReference>
<keyword evidence="7 9" id="KW-0472">Membrane</keyword>
<feature type="transmembrane region" description="Helical" evidence="9">
    <location>
        <begin position="214"/>
        <end position="232"/>
    </location>
</feature>
<sequence length="462" mass="46446">MAVSARADAPADVPADVPADPDAVAPAPGPHPVDVRPPLRRLVPLSLQHLLVAYAGMATMPLLVGTALHLPEDRIRLLISANLLVSGLATLLQSLGLKGFAGARLPLVMGSTFTAITPAVLIGQEHGLAAVFGATIVSGLVTLAVAPWFGRCLHLFPPLVTGTVIAVIGFSLVPSAAGLVSGGEGGGKALALAAVTVVLVVLVERLAPPAVARFSVLVAMAAGTALAVPMGLFDGSGVTGADAVTVPEPAAFGAPTFVVPAIAAMLVVQLVNMVESVGDTLAVGQIVGRGDDAPTVVRALRADGASTVVSGALSSFPIVTFGQSVGLVSVTRVMSRHVVALSGALMVVLAFVPVLGAAVAAVPGAVLGGVSLVMFGTVGAVGLRIVSRADLTDSRNLLTVALAFGLGMIPVGAPDFYAPLPSFARTILDSGIAVTGIVAFLLNLLFHHTPGRPLRLRKETAR</sequence>
<dbReference type="RefSeq" id="WP_353940994.1">
    <property type="nucleotide sequence ID" value="NZ_CP159534.1"/>
</dbReference>
<accession>A0AAU8IM31</accession>
<evidence type="ECO:0000256" key="6">
    <source>
        <dbReference type="ARBA" id="ARBA00022989"/>
    </source>
</evidence>
<evidence type="ECO:0000256" key="2">
    <source>
        <dbReference type="ARBA" id="ARBA00008821"/>
    </source>
</evidence>
<protein>
    <submittedName>
        <fullName evidence="10">Nucleobase:cation symporter-2 family protein</fullName>
    </submittedName>
</protein>
<organism evidence="10">
    <name type="scientific">Streptomyces tabacisoli</name>
    <dbReference type="NCBI Taxonomy" id="3156398"/>
    <lineage>
        <taxon>Bacteria</taxon>
        <taxon>Bacillati</taxon>
        <taxon>Actinomycetota</taxon>
        <taxon>Actinomycetes</taxon>
        <taxon>Kitasatosporales</taxon>
        <taxon>Streptomycetaceae</taxon>
        <taxon>Streptomyces</taxon>
    </lineage>
</organism>